<comment type="caution">
    <text evidence="2">The sequence shown here is derived from an EMBL/GenBank/DDBJ whole genome shotgun (WGS) entry which is preliminary data.</text>
</comment>
<feature type="compositionally biased region" description="Polar residues" evidence="1">
    <location>
        <begin position="210"/>
        <end position="224"/>
    </location>
</feature>
<gene>
    <name evidence="2" type="ORF">A4X09_0g6142</name>
</gene>
<dbReference type="AlphaFoldDB" id="A0A8X7N4E0"/>
<feature type="region of interest" description="Disordered" evidence="1">
    <location>
        <begin position="38"/>
        <end position="65"/>
    </location>
</feature>
<evidence type="ECO:0000313" key="3">
    <source>
        <dbReference type="Proteomes" id="UP000078113"/>
    </source>
</evidence>
<reference evidence="2" key="2">
    <citation type="journal article" date="2019" name="IMA Fungus">
        <title>Genome sequencing and comparison of five Tilletia species to identify candidate genes for the detection of regulated species infecting wheat.</title>
        <authorList>
            <person name="Nguyen H.D.T."/>
            <person name="Sultana T."/>
            <person name="Kesanakurti P."/>
            <person name="Hambleton S."/>
        </authorList>
    </citation>
    <scope>NUCLEOTIDE SEQUENCE</scope>
    <source>
        <strain evidence="2">DAOMC 236422</strain>
    </source>
</reference>
<dbReference type="EMBL" id="LWDG02000365">
    <property type="protein sequence ID" value="KAE8266207.1"/>
    <property type="molecule type" value="Genomic_DNA"/>
</dbReference>
<proteinExistence type="predicted"/>
<name>A0A8X7N4E0_9BASI</name>
<protein>
    <submittedName>
        <fullName evidence="2">Uncharacterized protein</fullName>
    </submittedName>
</protein>
<reference evidence="2" key="1">
    <citation type="submission" date="2016-04" db="EMBL/GenBank/DDBJ databases">
        <authorList>
            <person name="Nguyen H.D."/>
            <person name="Samba Siva P."/>
            <person name="Cullis J."/>
            <person name="Levesque C.A."/>
            <person name="Hambleton S."/>
        </authorList>
    </citation>
    <scope>NUCLEOTIDE SEQUENCE</scope>
    <source>
        <strain evidence="2">DAOMC 236422</strain>
    </source>
</reference>
<organism evidence="2 3">
    <name type="scientific">Tilletia walkeri</name>
    <dbReference type="NCBI Taxonomy" id="117179"/>
    <lineage>
        <taxon>Eukaryota</taxon>
        <taxon>Fungi</taxon>
        <taxon>Dikarya</taxon>
        <taxon>Basidiomycota</taxon>
        <taxon>Ustilaginomycotina</taxon>
        <taxon>Exobasidiomycetes</taxon>
        <taxon>Tilletiales</taxon>
        <taxon>Tilletiaceae</taxon>
        <taxon>Tilletia</taxon>
    </lineage>
</organism>
<dbReference type="Proteomes" id="UP000078113">
    <property type="component" value="Unassembled WGS sequence"/>
</dbReference>
<sequence>MVLSDEAAESHQAAEAAQESIERLRRCIEVSYKKSHENLNGIEDDGPTVASKGMEEHEQAGELEDEVGGQVCEDDGVEEADVSERTRLKEVLFKVCPCSVGVTREQQTKTAPLAHALQIIETVRNTLQKNTEDSDLDDTKKKHEELLSKAAKLAPPDKNIKPTQIWGQLGYGPKSADERGVDFPEQGELVCPILVAIGLTFPVNSDHLNLHPTSTNNQQRSKVTLHNGALG</sequence>
<evidence type="ECO:0000313" key="2">
    <source>
        <dbReference type="EMBL" id="KAE8266207.1"/>
    </source>
</evidence>
<keyword evidence="3" id="KW-1185">Reference proteome</keyword>
<evidence type="ECO:0000256" key="1">
    <source>
        <dbReference type="SAM" id="MobiDB-lite"/>
    </source>
</evidence>
<accession>A0A8X7N4E0</accession>
<feature type="region of interest" description="Disordered" evidence="1">
    <location>
        <begin position="210"/>
        <end position="231"/>
    </location>
</feature>